<evidence type="ECO:0000256" key="1">
    <source>
        <dbReference type="SAM" id="MobiDB-lite"/>
    </source>
</evidence>
<organism evidence="3 4">
    <name type="scientific">Momordica charantia</name>
    <name type="common">Bitter gourd</name>
    <name type="synonym">Balsam pear</name>
    <dbReference type="NCBI Taxonomy" id="3673"/>
    <lineage>
        <taxon>Eukaryota</taxon>
        <taxon>Viridiplantae</taxon>
        <taxon>Streptophyta</taxon>
        <taxon>Embryophyta</taxon>
        <taxon>Tracheophyta</taxon>
        <taxon>Spermatophyta</taxon>
        <taxon>Magnoliopsida</taxon>
        <taxon>eudicotyledons</taxon>
        <taxon>Gunneridae</taxon>
        <taxon>Pentapetalae</taxon>
        <taxon>rosids</taxon>
        <taxon>fabids</taxon>
        <taxon>Cucurbitales</taxon>
        <taxon>Cucurbitaceae</taxon>
        <taxon>Momordiceae</taxon>
        <taxon>Momordica</taxon>
    </lineage>
</organism>
<reference evidence="4" key="1">
    <citation type="submission" date="2025-08" db="UniProtKB">
        <authorList>
            <consortium name="RefSeq"/>
        </authorList>
    </citation>
    <scope>IDENTIFICATION</scope>
    <source>
        <strain evidence="4">OHB3-1</strain>
    </source>
</reference>
<accession>A0A6J1C694</accession>
<gene>
    <name evidence="4" type="primary">LOC111008792</name>
</gene>
<dbReference type="AlphaFoldDB" id="A0A6J1C694"/>
<keyword evidence="3" id="KW-1185">Reference proteome</keyword>
<dbReference type="Gene3D" id="3.30.460.10">
    <property type="entry name" value="Beta Polymerase, domain 2"/>
    <property type="match status" value="1"/>
</dbReference>
<evidence type="ECO:0000313" key="4">
    <source>
        <dbReference type="RefSeq" id="XP_022137295.1"/>
    </source>
</evidence>
<feature type="domain" description="Poly(A) polymerase nucleotidyltransferase" evidence="2">
    <location>
        <begin position="16"/>
        <end position="94"/>
    </location>
</feature>
<proteinExistence type="predicted"/>
<dbReference type="GO" id="GO:0005634">
    <property type="term" value="C:nucleus"/>
    <property type="evidence" value="ECO:0007669"/>
    <property type="project" value="TreeGrafter"/>
</dbReference>
<dbReference type="PANTHER" id="PTHR10682:SF10">
    <property type="entry name" value="POLYNUCLEOTIDE ADENYLYLTRANSFERASE"/>
    <property type="match status" value="1"/>
</dbReference>
<dbReference type="InterPro" id="IPR048840">
    <property type="entry name" value="PolA_pol_NTPase"/>
</dbReference>
<dbReference type="GO" id="GO:1990817">
    <property type="term" value="F:poly(A) RNA polymerase activity"/>
    <property type="evidence" value="ECO:0007669"/>
    <property type="project" value="TreeGrafter"/>
</dbReference>
<sequence>MGSPALSGRNNGQRLGITDPISLSGPTEYDVIKTRELEKYLQDAGLYESQEEAVSREEVLGRLDQIVKIWVKAISRAKGLNEQLVQEANAKCMALVQTLTHSVLDLDMQPVKCDQLSFS</sequence>
<dbReference type="OrthoDB" id="412748at2759"/>
<dbReference type="PANTHER" id="PTHR10682">
    <property type="entry name" value="POLY A POLYMERASE"/>
    <property type="match status" value="1"/>
</dbReference>
<dbReference type="Proteomes" id="UP000504603">
    <property type="component" value="Unplaced"/>
</dbReference>
<evidence type="ECO:0000259" key="2">
    <source>
        <dbReference type="Pfam" id="PF20750"/>
    </source>
</evidence>
<name>A0A6J1C694_MOMCH</name>
<feature type="region of interest" description="Disordered" evidence="1">
    <location>
        <begin position="1"/>
        <end position="22"/>
    </location>
</feature>
<dbReference type="GeneID" id="111008792"/>
<protein>
    <submittedName>
        <fullName evidence="4">Nuclear poly(A) polymerase 1-like</fullName>
    </submittedName>
</protein>
<evidence type="ECO:0000313" key="3">
    <source>
        <dbReference type="Proteomes" id="UP000504603"/>
    </source>
</evidence>
<dbReference type="KEGG" id="mcha:111008792"/>
<dbReference type="SUPFAM" id="SSF81301">
    <property type="entry name" value="Nucleotidyltransferase"/>
    <property type="match status" value="1"/>
</dbReference>
<dbReference type="RefSeq" id="XP_022137295.1">
    <property type="nucleotide sequence ID" value="XM_022281603.1"/>
</dbReference>
<dbReference type="InterPro" id="IPR043519">
    <property type="entry name" value="NT_sf"/>
</dbReference>
<dbReference type="Pfam" id="PF20750">
    <property type="entry name" value="PAP_NTPase"/>
    <property type="match status" value="1"/>
</dbReference>